<feature type="compositionally biased region" description="Basic and acidic residues" evidence="1">
    <location>
        <begin position="79"/>
        <end position="93"/>
    </location>
</feature>
<sequence length="93" mass="10908">MNQVWIGCIGCNLGCPLTLSFTSVCLYSRLNKICSGLSFQRKNQFMQRLHNYWLLKRQARNGVPLIRRLHSHLQSQRNTEQREQDEKTSAVKE</sequence>
<name>A0A2J8NZ61_PANTR</name>
<feature type="non-terminal residue" evidence="2">
    <location>
        <position position="93"/>
    </location>
</feature>
<proteinExistence type="predicted"/>
<protein>
    <submittedName>
        <fullName evidence="2">BRPF3 isoform 10</fullName>
    </submittedName>
</protein>
<accession>A0A2J8NZ61</accession>
<dbReference type="Proteomes" id="UP000236370">
    <property type="component" value="Unassembled WGS sequence"/>
</dbReference>
<evidence type="ECO:0000256" key="1">
    <source>
        <dbReference type="SAM" id="MobiDB-lite"/>
    </source>
</evidence>
<evidence type="ECO:0000313" key="2">
    <source>
        <dbReference type="EMBL" id="PNI77053.1"/>
    </source>
</evidence>
<dbReference type="AlphaFoldDB" id="A0A2J8NZ61"/>
<comment type="caution">
    <text evidence="2">The sequence shown here is derived from an EMBL/GenBank/DDBJ whole genome shotgun (WGS) entry which is preliminary data.</text>
</comment>
<gene>
    <name evidence="2" type="ORF">CK820_G0007082</name>
</gene>
<organism evidence="2 3">
    <name type="scientific">Pan troglodytes</name>
    <name type="common">Chimpanzee</name>
    <dbReference type="NCBI Taxonomy" id="9598"/>
    <lineage>
        <taxon>Eukaryota</taxon>
        <taxon>Metazoa</taxon>
        <taxon>Chordata</taxon>
        <taxon>Craniata</taxon>
        <taxon>Vertebrata</taxon>
        <taxon>Euteleostomi</taxon>
        <taxon>Mammalia</taxon>
        <taxon>Eutheria</taxon>
        <taxon>Euarchontoglires</taxon>
        <taxon>Primates</taxon>
        <taxon>Haplorrhini</taxon>
        <taxon>Catarrhini</taxon>
        <taxon>Hominidae</taxon>
        <taxon>Pan</taxon>
    </lineage>
</organism>
<dbReference type="EMBL" id="NBAG03000221">
    <property type="protein sequence ID" value="PNI77053.1"/>
    <property type="molecule type" value="Genomic_DNA"/>
</dbReference>
<evidence type="ECO:0000313" key="3">
    <source>
        <dbReference type="Proteomes" id="UP000236370"/>
    </source>
</evidence>
<reference evidence="2 3" key="1">
    <citation type="submission" date="2017-12" db="EMBL/GenBank/DDBJ databases">
        <title>High-resolution comparative analysis of great ape genomes.</title>
        <authorList>
            <person name="Pollen A."/>
            <person name="Hastie A."/>
            <person name="Hormozdiari F."/>
            <person name="Dougherty M."/>
            <person name="Liu R."/>
            <person name="Chaisson M."/>
            <person name="Hoppe E."/>
            <person name="Hill C."/>
            <person name="Pang A."/>
            <person name="Hillier L."/>
            <person name="Baker C."/>
            <person name="Armstrong J."/>
            <person name="Shendure J."/>
            <person name="Paten B."/>
            <person name="Wilson R."/>
            <person name="Chao H."/>
            <person name="Schneider V."/>
            <person name="Ventura M."/>
            <person name="Kronenberg Z."/>
            <person name="Murali S."/>
            <person name="Gordon D."/>
            <person name="Cantsilieris S."/>
            <person name="Munson K."/>
            <person name="Nelson B."/>
            <person name="Raja A."/>
            <person name="Underwood J."/>
            <person name="Diekhans M."/>
            <person name="Fiddes I."/>
            <person name="Haussler D."/>
            <person name="Eichler E."/>
        </authorList>
    </citation>
    <scope>NUCLEOTIDE SEQUENCE [LARGE SCALE GENOMIC DNA]</scope>
    <source>
        <strain evidence="2">Yerkes chimp pedigree #C0471</strain>
    </source>
</reference>
<feature type="region of interest" description="Disordered" evidence="1">
    <location>
        <begin position="71"/>
        <end position="93"/>
    </location>
</feature>